<dbReference type="FunFam" id="3.20.20.70:FF:000096">
    <property type="entry name" value="Thiamine-phosphate synthase"/>
    <property type="match status" value="1"/>
</dbReference>
<dbReference type="STRING" id="573058.SAMN00017477_1479"/>
<dbReference type="RefSeq" id="WP_084231010.1">
    <property type="nucleotide sequence ID" value="NZ_FWWR01000009.1"/>
</dbReference>
<dbReference type="InterPro" id="IPR022998">
    <property type="entry name" value="ThiamineP_synth_TenI"/>
</dbReference>
<dbReference type="GO" id="GO:0009228">
    <property type="term" value="P:thiamine biosynthetic process"/>
    <property type="evidence" value="ECO:0007669"/>
    <property type="project" value="UniProtKB-KW"/>
</dbReference>
<feature type="binding site" evidence="9">
    <location>
        <position position="165"/>
    </location>
    <ligand>
        <name>2-[(2R,5Z)-2-carboxy-4-methylthiazol-5(2H)-ylidene]ethyl phosphate</name>
        <dbReference type="ChEBI" id="CHEBI:62899"/>
    </ligand>
</feature>
<dbReference type="OrthoDB" id="9812206at2"/>
<feature type="binding site" evidence="9">
    <location>
        <begin position="135"/>
        <end position="137"/>
    </location>
    <ligand>
        <name>2-[(2R,5Z)-2-carboxy-4-methylthiazol-5(2H)-ylidene]ethyl phosphate</name>
        <dbReference type="ChEBI" id="CHEBI:62899"/>
    </ligand>
</feature>
<dbReference type="EC" id="2.5.1.3" evidence="9"/>
<evidence type="ECO:0000313" key="13">
    <source>
        <dbReference type="EMBL" id="SMB88884.1"/>
    </source>
</evidence>
<protein>
    <recommendedName>
        <fullName evidence="9">Thiamine-phosphate synthase</fullName>
        <shortName evidence="9">TP synthase</shortName>
        <shortName evidence="9">TPS</shortName>
        <ecNumber evidence="9">2.5.1.3</ecNumber>
    </recommendedName>
    <alternativeName>
        <fullName evidence="9">Thiamine-phosphate pyrophosphorylase</fullName>
        <shortName evidence="9">TMP pyrophosphorylase</shortName>
        <shortName evidence="9">TMP-PPase</shortName>
    </alternativeName>
</protein>
<evidence type="ECO:0000259" key="12">
    <source>
        <dbReference type="Pfam" id="PF02581"/>
    </source>
</evidence>
<feature type="domain" description="Thiamine phosphate synthase/TenI" evidence="12">
    <location>
        <begin position="8"/>
        <end position="188"/>
    </location>
</feature>
<feature type="binding site" evidence="9">
    <location>
        <begin position="185"/>
        <end position="186"/>
    </location>
    <ligand>
        <name>2-[(2R,5Z)-2-carboxy-4-methylthiazol-5(2H)-ylidene]ethyl phosphate</name>
        <dbReference type="ChEBI" id="CHEBI:62899"/>
    </ligand>
</feature>
<feature type="binding site" evidence="9">
    <location>
        <position position="109"/>
    </location>
    <ligand>
        <name>4-amino-2-methyl-5-(diphosphooxymethyl)pyrimidine</name>
        <dbReference type="ChEBI" id="CHEBI:57841"/>
    </ligand>
</feature>
<keyword evidence="14" id="KW-1185">Reference proteome</keyword>
<feature type="binding site" evidence="9">
    <location>
        <position position="90"/>
    </location>
    <ligand>
        <name>Mg(2+)</name>
        <dbReference type="ChEBI" id="CHEBI:18420"/>
    </ligand>
</feature>
<evidence type="ECO:0000256" key="3">
    <source>
        <dbReference type="ARBA" id="ARBA00022723"/>
    </source>
</evidence>
<evidence type="ECO:0000256" key="5">
    <source>
        <dbReference type="ARBA" id="ARBA00022977"/>
    </source>
</evidence>
<dbReference type="HAMAP" id="MF_00097">
    <property type="entry name" value="TMP_synthase"/>
    <property type="match status" value="1"/>
</dbReference>
<dbReference type="GO" id="GO:0004789">
    <property type="term" value="F:thiamine-phosphate diphosphorylase activity"/>
    <property type="evidence" value="ECO:0007669"/>
    <property type="project" value="UniProtKB-UniRule"/>
</dbReference>
<keyword evidence="5 9" id="KW-0784">Thiamine biosynthesis</keyword>
<comment type="cofactor">
    <cofactor evidence="9">
        <name>Mg(2+)</name>
        <dbReference type="ChEBI" id="CHEBI:18420"/>
    </cofactor>
    <text evidence="9">Binds 1 Mg(2+) ion per subunit.</text>
</comment>
<feature type="binding site" evidence="9">
    <location>
        <position position="71"/>
    </location>
    <ligand>
        <name>Mg(2+)</name>
        <dbReference type="ChEBI" id="CHEBI:18420"/>
    </ligand>
</feature>
<dbReference type="Gene3D" id="3.20.20.70">
    <property type="entry name" value="Aldolase class I"/>
    <property type="match status" value="1"/>
</dbReference>
<dbReference type="InterPro" id="IPR036206">
    <property type="entry name" value="ThiamineP_synth_sf"/>
</dbReference>
<evidence type="ECO:0000256" key="4">
    <source>
        <dbReference type="ARBA" id="ARBA00022842"/>
    </source>
</evidence>
<dbReference type="EMBL" id="FWWR01000009">
    <property type="protein sequence ID" value="SMB88884.1"/>
    <property type="molecule type" value="Genomic_DNA"/>
</dbReference>
<evidence type="ECO:0000256" key="9">
    <source>
        <dbReference type="HAMAP-Rule" id="MF_00097"/>
    </source>
</evidence>
<dbReference type="Proteomes" id="UP000192368">
    <property type="component" value="Unassembled WGS sequence"/>
</dbReference>
<evidence type="ECO:0000256" key="6">
    <source>
        <dbReference type="ARBA" id="ARBA00047334"/>
    </source>
</evidence>
<evidence type="ECO:0000256" key="1">
    <source>
        <dbReference type="ARBA" id="ARBA00005165"/>
    </source>
</evidence>
<dbReference type="NCBIfam" id="TIGR00693">
    <property type="entry name" value="thiE"/>
    <property type="match status" value="1"/>
</dbReference>
<dbReference type="SUPFAM" id="SSF51391">
    <property type="entry name" value="Thiamin phosphate synthase"/>
    <property type="match status" value="1"/>
</dbReference>
<dbReference type="InterPro" id="IPR034291">
    <property type="entry name" value="TMP_synthase"/>
</dbReference>
<dbReference type="GO" id="GO:0009229">
    <property type="term" value="P:thiamine diphosphate biosynthetic process"/>
    <property type="evidence" value="ECO:0007669"/>
    <property type="project" value="UniProtKB-UniRule"/>
</dbReference>
<reference evidence="14" key="1">
    <citation type="submission" date="2017-04" db="EMBL/GenBank/DDBJ databases">
        <authorList>
            <person name="Varghese N."/>
            <person name="Submissions S."/>
        </authorList>
    </citation>
    <scope>NUCLEOTIDE SEQUENCE [LARGE SCALE GENOMIC DNA]</scope>
    <source>
        <strain evidence="14">DSM 20463</strain>
    </source>
</reference>
<dbReference type="AlphaFoldDB" id="A0A1W1V7B7"/>
<comment type="pathway">
    <text evidence="1 9 11">Cofactor biosynthesis; thiamine diphosphate biosynthesis; thiamine phosphate from 4-amino-2-methyl-5-diphosphomethylpyrimidine and 4-methyl-5-(2-phosphoethyl)-thiazole: step 1/1.</text>
</comment>
<dbReference type="GO" id="GO:0000287">
    <property type="term" value="F:magnesium ion binding"/>
    <property type="evidence" value="ECO:0007669"/>
    <property type="project" value="UniProtKB-UniRule"/>
</dbReference>
<dbReference type="CDD" id="cd00564">
    <property type="entry name" value="TMP_TenI"/>
    <property type="match status" value="1"/>
</dbReference>
<dbReference type="Pfam" id="PF02581">
    <property type="entry name" value="TMP-TENI"/>
    <property type="match status" value="1"/>
</dbReference>
<name>A0A1W1V7B7_PEPAS</name>
<keyword evidence="3 9" id="KW-0479">Metal-binding</keyword>
<gene>
    <name evidence="9" type="primary">thiE</name>
    <name evidence="13" type="ORF">SAMN00017477_1479</name>
</gene>
<comment type="similarity">
    <text evidence="9 10">Belongs to the thiamine-phosphate synthase family.</text>
</comment>
<evidence type="ECO:0000313" key="14">
    <source>
        <dbReference type="Proteomes" id="UP000192368"/>
    </source>
</evidence>
<sequence>MKNVDYSIYLVTDRNLINGHSLLDAVEESLLGGVRLVQLREKDTSTRDFLNLAIDLKALCHKYNAKLLINDRVDIALAIDADGVHLGQTDMPADIARKLLGEDKIIGVSTQTIAMAKEAELMGADYIGVGAVFSTNTKKVTHDMNTQILKSISESVNIPVVAIGGINRSTIEFLNEINVDGYAIVTGILMAEDKKSETEFLLQKYRENTRSFNEI</sequence>
<comment type="catalytic activity">
    <reaction evidence="7 9 10">
        <text>2-(2-carboxy-4-methylthiazol-5-yl)ethyl phosphate + 4-amino-2-methyl-5-(diphosphooxymethyl)pyrimidine + 2 H(+) = thiamine phosphate + CO2 + diphosphate</text>
        <dbReference type="Rhea" id="RHEA:47848"/>
        <dbReference type="ChEBI" id="CHEBI:15378"/>
        <dbReference type="ChEBI" id="CHEBI:16526"/>
        <dbReference type="ChEBI" id="CHEBI:33019"/>
        <dbReference type="ChEBI" id="CHEBI:37575"/>
        <dbReference type="ChEBI" id="CHEBI:57841"/>
        <dbReference type="ChEBI" id="CHEBI:62890"/>
        <dbReference type="EC" id="2.5.1.3"/>
    </reaction>
</comment>
<evidence type="ECO:0000256" key="7">
    <source>
        <dbReference type="ARBA" id="ARBA00047851"/>
    </source>
</evidence>
<evidence type="ECO:0000256" key="11">
    <source>
        <dbReference type="RuleBase" id="RU004253"/>
    </source>
</evidence>
<dbReference type="InterPro" id="IPR013785">
    <property type="entry name" value="Aldolase_TIM"/>
</dbReference>
<accession>A0A1W1V7B7</accession>
<proteinExistence type="inferred from homology"/>
<organism evidence="13 14">
    <name type="scientific">Peptoniphilus asaccharolyticus DSM 20463</name>
    <dbReference type="NCBI Taxonomy" id="573058"/>
    <lineage>
        <taxon>Bacteria</taxon>
        <taxon>Bacillati</taxon>
        <taxon>Bacillota</taxon>
        <taxon>Tissierellia</taxon>
        <taxon>Tissierellales</taxon>
        <taxon>Peptoniphilaceae</taxon>
        <taxon>Peptoniphilus</taxon>
    </lineage>
</organism>
<keyword evidence="4 9" id="KW-0460">Magnesium</keyword>
<comment type="catalytic activity">
    <reaction evidence="6 9 10">
        <text>4-methyl-5-(2-phosphooxyethyl)-thiazole + 4-amino-2-methyl-5-(diphosphooxymethyl)pyrimidine + H(+) = thiamine phosphate + diphosphate</text>
        <dbReference type="Rhea" id="RHEA:22328"/>
        <dbReference type="ChEBI" id="CHEBI:15378"/>
        <dbReference type="ChEBI" id="CHEBI:33019"/>
        <dbReference type="ChEBI" id="CHEBI:37575"/>
        <dbReference type="ChEBI" id="CHEBI:57841"/>
        <dbReference type="ChEBI" id="CHEBI:58296"/>
        <dbReference type="EC" id="2.5.1.3"/>
    </reaction>
</comment>
<dbReference type="UniPathway" id="UPA00060">
    <property type="reaction ID" value="UER00141"/>
</dbReference>
<keyword evidence="2 9" id="KW-0808">Transferase</keyword>
<comment type="catalytic activity">
    <reaction evidence="8 9 10">
        <text>2-[(2R,5Z)-2-carboxy-4-methylthiazol-5(2H)-ylidene]ethyl phosphate + 4-amino-2-methyl-5-(diphosphooxymethyl)pyrimidine + 2 H(+) = thiamine phosphate + CO2 + diphosphate</text>
        <dbReference type="Rhea" id="RHEA:47844"/>
        <dbReference type="ChEBI" id="CHEBI:15378"/>
        <dbReference type="ChEBI" id="CHEBI:16526"/>
        <dbReference type="ChEBI" id="CHEBI:33019"/>
        <dbReference type="ChEBI" id="CHEBI:37575"/>
        <dbReference type="ChEBI" id="CHEBI:57841"/>
        <dbReference type="ChEBI" id="CHEBI:62899"/>
        <dbReference type="EC" id="2.5.1.3"/>
    </reaction>
</comment>
<dbReference type="PANTHER" id="PTHR20857">
    <property type="entry name" value="THIAMINE-PHOSPHATE PYROPHOSPHORYLASE"/>
    <property type="match status" value="1"/>
</dbReference>
<evidence type="ECO:0000256" key="10">
    <source>
        <dbReference type="RuleBase" id="RU003826"/>
    </source>
</evidence>
<evidence type="ECO:0000256" key="2">
    <source>
        <dbReference type="ARBA" id="ARBA00022679"/>
    </source>
</evidence>
<dbReference type="PANTHER" id="PTHR20857:SF23">
    <property type="entry name" value="THIAMINE BIOSYNTHETIC BIFUNCTIONAL ENZYME"/>
    <property type="match status" value="1"/>
</dbReference>
<feature type="binding site" evidence="9">
    <location>
        <position position="138"/>
    </location>
    <ligand>
        <name>4-amino-2-methyl-5-(diphosphooxymethyl)pyrimidine</name>
        <dbReference type="ChEBI" id="CHEBI:57841"/>
    </ligand>
</feature>
<feature type="binding site" evidence="9">
    <location>
        <begin position="38"/>
        <end position="42"/>
    </location>
    <ligand>
        <name>4-amino-2-methyl-5-(diphosphooxymethyl)pyrimidine</name>
        <dbReference type="ChEBI" id="CHEBI:57841"/>
    </ligand>
</feature>
<dbReference type="GO" id="GO:0005737">
    <property type="term" value="C:cytoplasm"/>
    <property type="evidence" value="ECO:0007669"/>
    <property type="project" value="TreeGrafter"/>
</dbReference>
<evidence type="ECO:0000256" key="8">
    <source>
        <dbReference type="ARBA" id="ARBA00047883"/>
    </source>
</evidence>
<feature type="binding site" evidence="9">
    <location>
        <position position="70"/>
    </location>
    <ligand>
        <name>4-amino-2-methyl-5-(diphosphooxymethyl)pyrimidine</name>
        <dbReference type="ChEBI" id="CHEBI:57841"/>
    </ligand>
</feature>
<comment type="function">
    <text evidence="9">Condenses 4-methyl-5-(beta-hydroxyethyl)thiazole monophosphate (THZ-P) and 2-methyl-4-amino-5-hydroxymethyl pyrimidine pyrophosphate (HMP-PP) to form thiamine monophosphate (TMP).</text>
</comment>